<reference evidence="2" key="1">
    <citation type="submission" date="2021-06" db="EMBL/GenBank/DDBJ databases">
        <authorList>
            <person name="Kallberg Y."/>
            <person name="Tangrot J."/>
            <person name="Rosling A."/>
        </authorList>
    </citation>
    <scope>NUCLEOTIDE SEQUENCE</scope>
    <source>
        <strain evidence="2">FL130A</strain>
    </source>
</reference>
<proteinExistence type="predicted"/>
<evidence type="ECO:0000313" key="2">
    <source>
        <dbReference type="EMBL" id="CAG8677981.1"/>
    </source>
</evidence>
<name>A0A9N9EMT1_9GLOM</name>
<dbReference type="Proteomes" id="UP000789508">
    <property type="component" value="Unassembled WGS sequence"/>
</dbReference>
<feature type="region of interest" description="Disordered" evidence="1">
    <location>
        <begin position="11"/>
        <end position="30"/>
    </location>
</feature>
<dbReference type="EMBL" id="CAJVPS010013611">
    <property type="protein sequence ID" value="CAG8677981.1"/>
    <property type="molecule type" value="Genomic_DNA"/>
</dbReference>
<feature type="compositionally biased region" description="Polar residues" evidence="1">
    <location>
        <begin position="139"/>
        <end position="152"/>
    </location>
</feature>
<comment type="caution">
    <text evidence="2">The sequence shown here is derived from an EMBL/GenBank/DDBJ whole genome shotgun (WGS) entry which is preliminary data.</text>
</comment>
<evidence type="ECO:0000256" key="1">
    <source>
        <dbReference type="SAM" id="MobiDB-lite"/>
    </source>
</evidence>
<evidence type="ECO:0000313" key="3">
    <source>
        <dbReference type="Proteomes" id="UP000789508"/>
    </source>
</evidence>
<feature type="compositionally biased region" description="Low complexity" evidence="1">
    <location>
        <begin position="118"/>
        <end position="132"/>
    </location>
</feature>
<dbReference type="AlphaFoldDB" id="A0A9N9EMT1"/>
<feature type="non-terminal residue" evidence="2">
    <location>
        <position position="1"/>
    </location>
</feature>
<protein>
    <submittedName>
        <fullName evidence="2">10305_t:CDS:1</fullName>
    </submittedName>
</protein>
<feature type="region of interest" description="Disordered" evidence="1">
    <location>
        <begin position="118"/>
        <end position="152"/>
    </location>
</feature>
<keyword evidence="3" id="KW-1185">Reference proteome</keyword>
<gene>
    <name evidence="2" type="ORF">ALEPTO_LOCUS10775</name>
</gene>
<dbReference type="OrthoDB" id="10494485at2759"/>
<sequence length="152" mass="16720">NFNDLSIHHFNAQSSQSSQPPQPPQPPSSLIHHRIDDSAHHILNSYQFRYLSALNSNQTQTSTMTLANPYATATPTPDIVATNNIFHTTPLSSTGYWGIPPHADLAQWTSFMEAQQNNNHFSGHTSTTTSGDGSHHRVQISQPNPDTVPSQP</sequence>
<accession>A0A9N9EMT1</accession>
<organism evidence="2 3">
    <name type="scientific">Ambispora leptoticha</name>
    <dbReference type="NCBI Taxonomy" id="144679"/>
    <lineage>
        <taxon>Eukaryota</taxon>
        <taxon>Fungi</taxon>
        <taxon>Fungi incertae sedis</taxon>
        <taxon>Mucoromycota</taxon>
        <taxon>Glomeromycotina</taxon>
        <taxon>Glomeromycetes</taxon>
        <taxon>Archaeosporales</taxon>
        <taxon>Ambisporaceae</taxon>
        <taxon>Ambispora</taxon>
    </lineage>
</organism>